<dbReference type="AlphaFoldDB" id="B4K3D7"/>
<dbReference type="Proteomes" id="UP000001070">
    <property type="component" value="Unassembled WGS sequence"/>
</dbReference>
<accession>B4K3D7</accession>
<dbReference type="EMBL" id="CH921851">
    <property type="protein sequence ID" value="EDV90320.1"/>
    <property type="molecule type" value="Genomic_DNA"/>
</dbReference>
<protein>
    <submittedName>
        <fullName evidence="2">GH22215</fullName>
    </submittedName>
</protein>
<dbReference type="eggNOG" id="ENOG502S3MH">
    <property type="taxonomic scope" value="Eukaryota"/>
</dbReference>
<dbReference type="HOGENOM" id="CLU_1612512_0_0_1"/>
<dbReference type="PhylomeDB" id="B4K3D7"/>
<gene>
    <name evidence="2" type="primary">Dgri\GH22215</name>
    <name evidence="2" type="ORF">Dgri_GH22215</name>
</gene>
<sequence>MRSTCHILWYFNELSFLRGHDARTPQLASLAETSDMFWNDDDHDENESKNELNDDKDNDSEKESKVFVPNASPLNHSSLELTSPAVEQAQSPTHFQPNLSLTPNLRQNLRDEADIYAEGWATSYRKLDQTNKLLAKKAIEEILVLGQLNQLEFNSVKMPNSLQIK</sequence>
<keyword evidence="3" id="KW-1185">Reference proteome</keyword>
<name>B4K3D7_DROGR</name>
<reference evidence="2 3" key="1">
    <citation type="journal article" date="2007" name="Nature">
        <title>Evolution of genes and genomes on the Drosophila phylogeny.</title>
        <authorList>
            <consortium name="Drosophila 12 Genomes Consortium"/>
            <person name="Clark A.G."/>
            <person name="Eisen M.B."/>
            <person name="Smith D.R."/>
            <person name="Bergman C.M."/>
            <person name="Oliver B."/>
            <person name="Markow T.A."/>
            <person name="Kaufman T.C."/>
            <person name="Kellis M."/>
            <person name="Gelbart W."/>
            <person name="Iyer V.N."/>
            <person name="Pollard D.A."/>
            <person name="Sackton T.B."/>
            <person name="Larracuente A.M."/>
            <person name="Singh N.D."/>
            <person name="Abad J.P."/>
            <person name="Abt D.N."/>
            <person name="Adryan B."/>
            <person name="Aguade M."/>
            <person name="Akashi H."/>
            <person name="Anderson W.W."/>
            <person name="Aquadro C.F."/>
            <person name="Ardell D.H."/>
            <person name="Arguello R."/>
            <person name="Artieri C.G."/>
            <person name="Barbash D.A."/>
            <person name="Barker D."/>
            <person name="Barsanti P."/>
            <person name="Batterham P."/>
            <person name="Batzoglou S."/>
            <person name="Begun D."/>
            <person name="Bhutkar A."/>
            <person name="Blanco E."/>
            <person name="Bosak S.A."/>
            <person name="Bradley R.K."/>
            <person name="Brand A.D."/>
            <person name="Brent M.R."/>
            <person name="Brooks A.N."/>
            <person name="Brown R.H."/>
            <person name="Butlin R.K."/>
            <person name="Caggese C."/>
            <person name="Calvi B.R."/>
            <person name="Bernardo de Carvalho A."/>
            <person name="Caspi A."/>
            <person name="Castrezana S."/>
            <person name="Celniker S.E."/>
            <person name="Chang J.L."/>
            <person name="Chapple C."/>
            <person name="Chatterji S."/>
            <person name="Chinwalla A."/>
            <person name="Civetta A."/>
            <person name="Clifton S.W."/>
            <person name="Comeron J.M."/>
            <person name="Costello J.C."/>
            <person name="Coyne J.A."/>
            <person name="Daub J."/>
            <person name="David R.G."/>
            <person name="Delcher A.L."/>
            <person name="Delehaunty K."/>
            <person name="Do C.B."/>
            <person name="Ebling H."/>
            <person name="Edwards K."/>
            <person name="Eickbush T."/>
            <person name="Evans J.D."/>
            <person name="Filipski A."/>
            <person name="Findeiss S."/>
            <person name="Freyhult E."/>
            <person name="Fulton L."/>
            <person name="Fulton R."/>
            <person name="Garcia A.C."/>
            <person name="Gardiner A."/>
            <person name="Garfield D.A."/>
            <person name="Garvin B.E."/>
            <person name="Gibson G."/>
            <person name="Gilbert D."/>
            <person name="Gnerre S."/>
            <person name="Godfrey J."/>
            <person name="Good R."/>
            <person name="Gotea V."/>
            <person name="Gravely B."/>
            <person name="Greenberg A.J."/>
            <person name="Griffiths-Jones S."/>
            <person name="Gross S."/>
            <person name="Guigo R."/>
            <person name="Gustafson E.A."/>
            <person name="Haerty W."/>
            <person name="Hahn M.W."/>
            <person name="Halligan D.L."/>
            <person name="Halpern A.L."/>
            <person name="Halter G.M."/>
            <person name="Han M.V."/>
            <person name="Heger A."/>
            <person name="Hillier L."/>
            <person name="Hinrichs A.S."/>
            <person name="Holmes I."/>
            <person name="Hoskins R.A."/>
            <person name="Hubisz M.J."/>
            <person name="Hultmark D."/>
            <person name="Huntley M.A."/>
            <person name="Jaffe D.B."/>
            <person name="Jagadeeshan S."/>
            <person name="Jeck W.R."/>
            <person name="Johnson J."/>
            <person name="Jones C.D."/>
            <person name="Jordan W.C."/>
            <person name="Karpen G.H."/>
            <person name="Kataoka E."/>
            <person name="Keightley P.D."/>
            <person name="Kheradpour P."/>
            <person name="Kirkness E.F."/>
            <person name="Koerich L.B."/>
            <person name="Kristiansen K."/>
            <person name="Kudrna D."/>
            <person name="Kulathinal R.J."/>
            <person name="Kumar S."/>
            <person name="Kwok R."/>
            <person name="Lander E."/>
            <person name="Langley C.H."/>
            <person name="Lapoint R."/>
            <person name="Lazzaro B.P."/>
            <person name="Lee S.J."/>
            <person name="Levesque L."/>
            <person name="Li R."/>
            <person name="Lin C.F."/>
            <person name="Lin M.F."/>
            <person name="Lindblad-Toh K."/>
            <person name="Llopart A."/>
            <person name="Long M."/>
            <person name="Low L."/>
            <person name="Lozovsky E."/>
            <person name="Lu J."/>
            <person name="Luo M."/>
            <person name="Machado C.A."/>
            <person name="Makalowski W."/>
            <person name="Marzo M."/>
            <person name="Matsuda M."/>
            <person name="Matzkin L."/>
            <person name="McAllister B."/>
            <person name="McBride C.S."/>
            <person name="McKernan B."/>
            <person name="McKernan K."/>
            <person name="Mendez-Lago M."/>
            <person name="Minx P."/>
            <person name="Mollenhauer M.U."/>
            <person name="Montooth K."/>
            <person name="Mount S.M."/>
            <person name="Mu X."/>
            <person name="Myers E."/>
            <person name="Negre B."/>
            <person name="Newfeld S."/>
            <person name="Nielsen R."/>
            <person name="Noor M.A."/>
            <person name="O'Grady P."/>
            <person name="Pachter L."/>
            <person name="Papaceit M."/>
            <person name="Parisi M.J."/>
            <person name="Parisi M."/>
            <person name="Parts L."/>
            <person name="Pedersen J.S."/>
            <person name="Pesole G."/>
            <person name="Phillippy A.M."/>
            <person name="Ponting C.P."/>
            <person name="Pop M."/>
            <person name="Porcelli D."/>
            <person name="Powell J.R."/>
            <person name="Prohaska S."/>
            <person name="Pruitt K."/>
            <person name="Puig M."/>
            <person name="Quesneville H."/>
            <person name="Ram K.R."/>
            <person name="Rand D."/>
            <person name="Rasmussen M.D."/>
            <person name="Reed L.K."/>
            <person name="Reenan R."/>
            <person name="Reily A."/>
            <person name="Remington K.A."/>
            <person name="Rieger T.T."/>
            <person name="Ritchie M.G."/>
            <person name="Robin C."/>
            <person name="Rogers Y.H."/>
            <person name="Rohde C."/>
            <person name="Rozas J."/>
            <person name="Rubenfield M.J."/>
            <person name="Ruiz A."/>
            <person name="Russo S."/>
            <person name="Salzberg S.L."/>
            <person name="Sanchez-Gracia A."/>
            <person name="Saranga D.J."/>
            <person name="Sato H."/>
            <person name="Schaeffer S.W."/>
            <person name="Schatz M.C."/>
            <person name="Schlenke T."/>
            <person name="Schwartz R."/>
            <person name="Segarra C."/>
            <person name="Singh R.S."/>
            <person name="Sirot L."/>
            <person name="Sirota M."/>
            <person name="Sisneros N.B."/>
            <person name="Smith C.D."/>
            <person name="Smith T.F."/>
            <person name="Spieth J."/>
            <person name="Stage D.E."/>
            <person name="Stark A."/>
            <person name="Stephan W."/>
            <person name="Strausberg R.L."/>
            <person name="Strempel S."/>
            <person name="Sturgill D."/>
            <person name="Sutton G."/>
            <person name="Sutton G.G."/>
            <person name="Tao W."/>
            <person name="Teichmann S."/>
            <person name="Tobari Y.N."/>
            <person name="Tomimura Y."/>
            <person name="Tsolas J.M."/>
            <person name="Valente V.L."/>
            <person name="Venter E."/>
            <person name="Venter J.C."/>
            <person name="Vicario S."/>
            <person name="Vieira F.G."/>
            <person name="Vilella A.J."/>
            <person name="Villasante A."/>
            <person name="Walenz B."/>
            <person name="Wang J."/>
            <person name="Wasserman M."/>
            <person name="Watts T."/>
            <person name="Wilson D."/>
            <person name="Wilson R.K."/>
            <person name="Wing R.A."/>
            <person name="Wolfner M.F."/>
            <person name="Wong A."/>
            <person name="Wong G.K."/>
            <person name="Wu C.I."/>
            <person name="Wu G."/>
            <person name="Yamamoto D."/>
            <person name="Yang H.P."/>
            <person name="Yang S.P."/>
            <person name="Yorke J.A."/>
            <person name="Yoshida K."/>
            <person name="Zdobnov E."/>
            <person name="Zhang P."/>
            <person name="Zhang Y."/>
            <person name="Zimin A.V."/>
            <person name="Baldwin J."/>
            <person name="Abdouelleil A."/>
            <person name="Abdulkadir J."/>
            <person name="Abebe A."/>
            <person name="Abera B."/>
            <person name="Abreu J."/>
            <person name="Acer S.C."/>
            <person name="Aftuck L."/>
            <person name="Alexander A."/>
            <person name="An P."/>
            <person name="Anderson E."/>
            <person name="Anderson S."/>
            <person name="Arachi H."/>
            <person name="Azer M."/>
            <person name="Bachantsang P."/>
            <person name="Barry A."/>
            <person name="Bayul T."/>
            <person name="Berlin A."/>
            <person name="Bessette D."/>
            <person name="Bloom T."/>
            <person name="Blye J."/>
            <person name="Boguslavskiy L."/>
            <person name="Bonnet C."/>
            <person name="Boukhgalter B."/>
            <person name="Bourzgui I."/>
            <person name="Brown A."/>
            <person name="Cahill P."/>
            <person name="Channer S."/>
            <person name="Cheshatsang Y."/>
            <person name="Chuda L."/>
            <person name="Citroen M."/>
            <person name="Collymore A."/>
            <person name="Cooke P."/>
            <person name="Costello M."/>
            <person name="D'Aco K."/>
            <person name="Daza R."/>
            <person name="De Haan G."/>
            <person name="DeGray S."/>
            <person name="DeMaso C."/>
            <person name="Dhargay N."/>
            <person name="Dooley K."/>
            <person name="Dooley E."/>
            <person name="Doricent M."/>
            <person name="Dorje P."/>
            <person name="Dorjee K."/>
            <person name="Dupes A."/>
            <person name="Elong R."/>
            <person name="Falk J."/>
            <person name="Farina A."/>
            <person name="Faro S."/>
            <person name="Ferguson D."/>
            <person name="Fisher S."/>
            <person name="Foley C.D."/>
            <person name="Franke A."/>
            <person name="Friedrich D."/>
            <person name="Gadbois L."/>
            <person name="Gearin G."/>
            <person name="Gearin C.R."/>
            <person name="Giannoukos G."/>
            <person name="Goode T."/>
            <person name="Graham J."/>
            <person name="Grandbois E."/>
            <person name="Grewal S."/>
            <person name="Gyaltsen K."/>
            <person name="Hafez N."/>
            <person name="Hagos B."/>
            <person name="Hall J."/>
            <person name="Henson C."/>
            <person name="Hollinger A."/>
            <person name="Honan T."/>
            <person name="Huard M.D."/>
            <person name="Hughes L."/>
            <person name="Hurhula B."/>
            <person name="Husby M.E."/>
            <person name="Kamat A."/>
            <person name="Kanga B."/>
            <person name="Kashin S."/>
            <person name="Khazanovich D."/>
            <person name="Kisner P."/>
            <person name="Lance K."/>
            <person name="Lara M."/>
            <person name="Lee W."/>
            <person name="Lennon N."/>
            <person name="Letendre F."/>
            <person name="LeVine R."/>
            <person name="Lipovsky A."/>
            <person name="Liu X."/>
            <person name="Liu J."/>
            <person name="Liu S."/>
            <person name="Lokyitsang T."/>
            <person name="Lokyitsang Y."/>
            <person name="Lubonja R."/>
            <person name="Lui A."/>
            <person name="MacDonald P."/>
            <person name="Magnisalis V."/>
            <person name="Maru K."/>
            <person name="Matthews C."/>
            <person name="McCusker W."/>
            <person name="McDonough S."/>
            <person name="Mehta T."/>
            <person name="Meldrim J."/>
            <person name="Meneus L."/>
            <person name="Mihai O."/>
            <person name="Mihalev A."/>
            <person name="Mihova T."/>
            <person name="Mittelman R."/>
            <person name="Mlenga V."/>
            <person name="Montmayeur A."/>
            <person name="Mulrain L."/>
            <person name="Navidi A."/>
            <person name="Naylor J."/>
            <person name="Negash T."/>
            <person name="Nguyen T."/>
            <person name="Nguyen N."/>
            <person name="Nicol R."/>
            <person name="Norbu C."/>
            <person name="Norbu N."/>
            <person name="Novod N."/>
            <person name="O'Neill B."/>
            <person name="Osman S."/>
            <person name="Markiewicz E."/>
            <person name="Oyono O.L."/>
            <person name="Patti C."/>
            <person name="Phunkhang P."/>
            <person name="Pierre F."/>
            <person name="Priest M."/>
            <person name="Raghuraman S."/>
            <person name="Rege F."/>
            <person name="Reyes R."/>
            <person name="Rise C."/>
            <person name="Rogov P."/>
            <person name="Ross K."/>
            <person name="Ryan E."/>
            <person name="Settipalli S."/>
            <person name="Shea T."/>
            <person name="Sherpa N."/>
            <person name="Shi L."/>
            <person name="Shih D."/>
            <person name="Sparrow T."/>
            <person name="Spaulding J."/>
            <person name="Stalker J."/>
            <person name="Stange-Thomann N."/>
            <person name="Stavropoulos S."/>
            <person name="Stone C."/>
            <person name="Strader C."/>
            <person name="Tesfaye S."/>
            <person name="Thomson T."/>
            <person name="Thoulutsang Y."/>
            <person name="Thoulutsang D."/>
            <person name="Topham K."/>
            <person name="Topping I."/>
            <person name="Tsamla T."/>
            <person name="Vassiliev H."/>
            <person name="Vo A."/>
            <person name="Wangchuk T."/>
            <person name="Wangdi T."/>
            <person name="Weiand M."/>
            <person name="Wilkinson J."/>
            <person name="Wilson A."/>
            <person name="Yadav S."/>
            <person name="Young G."/>
            <person name="Yu Q."/>
            <person name="Zembek L."/>
            <person name="Zhong D."/>
            <person name="Zimmer A."/>
            <person name="Zwirko Z."/>
            <person name="Jaffe D.B."/>
            <person name="Alvarez P."/>
            <person name="Brockman W."/>
            <person name="Butler J."/>
            <person name="Chin C."/>
            <person name="Gnerre S."/>
            <person name="Grabherr M."/>
            <person name="Kleber M."/>
            <person name="Mauceli E."/>
            <person name="MacCallum I."/>
        </authorList>
    </citation>
    <scope>NUCLEOTIDE SEQUENCE [LARGE SCALE GENOMIC DNA]</scope>
    <source>
        <strain evidence="3">Tucson 15287-2541.00</strain>
    </source>
</reference>
<evidence type="ECO:0000313" key="3">
    <source>
        <dbReference type="Proteomes" id="UP000001070"/>
    </source>
</evidence>
<feature type="region of interest" description="Disordered" evidence="1">
    <location>
        <begin position="38"/>
        <end position="77"/>
    </location>
</feature>
<proteinExistence type="predicted"/>
<feature type="compositionally biased region" description="Basic and acidic residues" evidence="1">
    <location>
        <begin position="46"/>
        <end position="65"/>
    </location>
</feature>
<organism evidence="3">
    <name type="scientific">Drosophila grimshawi</name>
    <name type="common">Hawaiian fruit fly</name>
    <name type="synonym">Idiomyia grimshawi</name>
    <dbReference type="NCBI Taxonomy" id="7222"/>
    <lineage>
        <taxon>Eukaryota</taxon>
        <taxon>Metazoa</taxon>
        <taxon>Ecdysozoa</taxon>
        <taxon>Arthropoda</taxon>
        <taxon>Hexapoda</taxon>
        <taxon>Insecta</taxon>
        <taxon>Pterygota</taxon>
        <taxon>Neoptera</taxon>
        <taxon>Endopterygota</taxon>
        <taxon>Diptera</taxon>
        <taxon>Brachycera</taxon>
        <taxon>Muscomorpha</taxon>
        <taxon>Ephydroidea</taxon>
        <taxon>Drosophilidae</taxon>
        <taxon>Drosophila</taxon>
        <taxon>Hawaiian Drosophila</taxon>
    </lineage>
</organism>
<evidence type="ECO:0000256" key="1">
    <source>
        <dbReference type="SAM" id="MobiDB-lite"/>
    </source>
</evidence>
<dbReference type="OrthoDB" id="6617753at2759"/>
<evidence type="ECO:0000313" key="2">
    <source>
        <dbReference type="EMBL" id="EDV90320.1"/>
    </source>
</evidence>
<dbReference type="InParanoid" id="B4K3D7"/>